<dbReference type="AlphaFoldDB" id="A0A8H3ISY2"/>
<dbReference type="EMBL" id="CAJPDS010000056">
    <property type="protein sequence ID" value="CAF9930638.1"/>
    <property type="molecule type" value="Genomic_DNA"/>
</dbReference>
<dbReference type="Proteomes" id="UP000664521">
    <property type="component" value="Unassembled WGS sequence"/>
</dbReference>
<organism evidence="1 2">
    <name type="scientific">Heterodermia speciosa</name>
    <dbReference type="NCBI Taxonomy" id="116794"/>
    <lineage>
        <taxon>Eukaryota</taxon>
        <taxon>Fungi</taxon>
        <taxon>Dikarya</taxon>
        <taxon>Ascomycota</taxon>
        <taxon>Pezizomycotina</taxon>
        <taxon>Lecanoromycetes</taxon>
        <taxon>OSLEUM clade</taxon>
        <taxon>Lecanoromycetidae</taxon>
        <taxon>Caliciales</taxon>
        <taxon>Physciaceae</taxon>
        <taxon>Heterodermia</taxon>
    </lineage>
</organism>
<sequence length="378" mass="42654">MTTPASMDPLALLGLDDKDNRMQAIDTIPASLNHHLDQILTDLEDSAAVRQQIAKYDRGSSLLTIDTVITHQITQLRHQLMAWNTKHHLMSPEPLAIRRLVDLTSTLSKENEESVAIEAYKIEGLDNILAEELKKLRTEDVAFSLRFYTEMRASMNKHAVPNAAEQLGKRIADGLRVQERTSWIYANTVLESDNQPPYTGQRLKHKGIGGDEEIVPPPDRDICYWLDELSESRTIRKAMSSVESQDWATMGSIIAHQTTILEHYALGCRRGLGIGSEQLYLFIKLYNTFVSPLGCAPAIEDQTLRRFDAILMAELKDLDVKKVNFDLKYYTALRSEIPHRFKGTMELDTAIKEALSHRAAMVAGTKKVRSGVSHERKS</sequence>
<evidence type="ECO:0000313" key="2">
    <source>
        <dbReference type="Proteomes" id="UP000664521"/>
    </source>
</evidence>
<protein>
    <submittedName>
        <fullName evidence="1">Uncharacterized protein</fullName>
    </submittedName>
</protein>
<comment type="caution">
    <text evidence="1">The sequence shown here is derived from an EMBL/GenBank/DDBJ whole genome shotgun (WGS) entry which is preliminary data.</text>
</comment>
<accession>A0A8H3ISY2</accession>
<proteinExistence type="predicted"/>
<name>A0A8H3ISY2_9LECA</name>
<keyword evidence="2" id="KW-1185">Reference proteome</keyword>
<reference evidence="1" key="1">
    <citation type="submission" date="2021-03" db="EMBL/GenBank/DDBJ databases">
        <authorList>
            <person name="Tagirdzhanova G."/>
        </authorList>
    </citation>
    <scope>NUCLEOTIDE SEQUENCE</scope>
</reference>
<gene>
    <name evidence="1" type="ORF">HETSPECPRED_007677</name>
</gene>
<evidence type="ECO:0000313" key="1">
    <source>
        <dbReference type="EMBL" id="CAF9930638.1"/>
    </source>
</evidence>